<reference evidence="9" key="1">
    <citation type="journal article" date="2023" name="Mol. Phylogenet. Evol.">
        <title>Genome-scale phylogeny and comparative genomics of the fungal order Sordariales.</title>
        <authorList>
            <person name="Hensen N."/>
            <person name="Bonometti L."/>
            <person name="Westerberg I."/>
            <person name="Brannstrom I.O."/>
            <person name="Guillou S."/>
            <person name="Cros-Aarteil S."/>
            <person name="Calhoun S."/>
            <person name="Haridas S."/>
            <person name="Kuo A."/>
            <person name="Mondo S."/>
            <person name="Pangilinan J."/>
            <person name="Riley R."/>
            <person name="LaButti K."/>
            <person name="Andreopoulos B."/>
            <person name="Lipzen A."/>
            <person name="Chen C."/>
            <person name="Yan M."/>
            <person name="Daum C."/>
            <person name="Ng V."/>
            <person name="Clum A."/>
            <person name="Steindorff A."/>
            <person name="Ohm R.A."/>
            <person name="Martin F."/>
            <person name="Silar P."/>
            <person name="Natvig D.O."/>
            <person name="Lalanne C."/>
            <person name="Gautier V."/>
            <person name="Ament-Velasquez S.L."/>
            <person name="Kruys A."/>
            <person name="Hutchinson M.I."/>
            <person name="Powell A.J."/>
            <person name="Barry K."/>
            <person name="Miller A.N."/>
            <person name="Grigoriev I.V."/>
            <person name="Debuchy R."/>
            <person name="Gladieux P."/>
            <person name="Hiltunen Thoren M."/>
            <person name="Johannesson H."/>
        </authorList>
    </citation>
    <scope>NUCLEOTIDE SEQUENCE</scope>
    <source>
        <strain evidence="9">CBS 955.72</strain>
    </source>
</reference>
<dbReference type="GO" id="GO:0008199">
    <property type="term" value="F:ferric iron binding"/>
    <property type="evidence" value="ECO:0007669"/>
    <property type="project" value="InterPro"/>
</dbReference>
<dbReference type="GO" id="GO:0018576">
    <property type="term" value="F:catechol 1,2-dioxygenase activity"/>
    <property type="evidence" value="ECO:0007669"/>
    <property type="project" value="InterPro"/>
</dbReference>
<dbReference type="InterPro" id="IPR000627">
    <property type="entry name" value="Intradiol_dOase_C"/>
</dbReference>
<dbReference type="Pfam" id="PF04444">
    <property type="entry name" value="Dioxygenase_N"/>
    <property type="match status" value="1"/>
</dbReference>
<sequence length="333" mass="36972">MGQTHPQMSQTHHMSSADSAVDVSIMDGSEKKFDLSLTDKVIAATGPNAHPRLAQVMPSLVRHLHDFAREVNLTVDEWTTAIELINECGRMSNDRRNETQLLCDILGLETLVDEITANIVSSASVSGTSTPSAILGPFYRHDAPLLPNGSSIVKDLTPAVPWYDQAVADSAYITGRVLSHNPLFPDMPPTPLRNAIVDVWHTAPNGLYEQQDPSQPDMNLRGRFATDAQGRYAFYALRPVAYPIPDDGPAGKFLALLDRHPHRPGHIHFIVSATGHRTLTTQIFDDRDEYIEKDSVFAVKDDLVVHFEPRERDPQAKWSLNYDFVLEAAMMGL</sequence>
<organism evidence="9 10">
    <name type="scientific">Lasiosphaeria hispida</name>
    <dbReference type="NCBI Taxonomy" id="260671"/>
    <lineage>
        <taxon>Eukaryota</taxon>
        <taxon>Fungi</taxon>
        <taxon>Dikarya</taxon>
        <taxon>Ascomycota</taxon>
        <taxon>Pezizomycotina</taxon>
        <taxon>Sordariomycetes</taxon>
        <taxon>Sordariomycetidae</taxon>
        <taxon>Sordariales</taxon>
        <taxon>Lasiosphaeriaceae</taxon>
        <taxon>Lasiosphaeria</taxon>
    </lineage>
</organism>
<comment type="cofactor">
    <cofactor evidence="1">
        <name>Fe(3+)</name>
        <dbReference type="ChEBI" id="CHEBI:29034"/>
    </cofactor>
</comment>
<dbReference type="InterPro" id="IPR050770">
    <property type="entry name" value="Intradiol_RC_Dioxygenase"/>
</dbReference>
<evidence type="ECO:0000256" key="6">
    <source>
        <dbReference type="ARBA" id="ARBA00023004"/>
    </source>
</evidence>
<dbReference type="CDD" id="cd03461">
    <property type="entry name" value="1_2-HQD"/>
    <property type="match status" value="1"/>
</dbReference>
<dbReference type="SUPFAM" id="SSF49482">
    <property type="entry name" value="Aromatic compound dioxygenase"/>
    <property type="match status" value="1"/>
</dbReference>
<dbReference type="GO" id="GO:0009712">
    <property type="term" value="P:catechol-containing compound metabolic process"/>
    <property type="evidence" value="ECO:0007669"/>
    <property type="project" value="InterPro"/>
</dbReference>
<dbReference type="PANTHER" id="PTHR33711">
    <property type="entry name" value="DIOXYGENASE, PUTATIVE (AFU_ORTHOLOGUE AFUA_2G02910)-RELATED"/>
    <property type="match status" value="1"/>
</dbReference>
<dbReference type="Pfam" id="PF00775">
    <property type="entry name" value="Dioxygenase_C"/>
    <property type="match status" value="1"/>
</dbReference>
<gene>
    <name evidence="9" type="ORF">B0T25DRAFT_162956</name>
</gene>
<proteinExistence type="inferred from homology"/>
<dbReference type="Gene3D" id="2.60.130.10">
    <property type="entry name" value="Aromatic compound dioxygenase"/>
    <property type="match status" value="1"/>
</dbReference>
<protein>
    <submittedName>
        <fullName evidence="9">Catechol 1,2-dioxygenase-like protein</fullName>
    </submittedName>
</protein>
<evidence type="ECO:0000313" key="9">
    <source>
        <dbReference type="EMBL" id="KAK3357564.1"/>
    </source>
</evidence>
<dbReference type="AlphaFoldDB" id="A0AAJ0HMM7"/>
<dbReference type="InterPro" id="IPR039390">
    <property type="entry name" value="1_2-HQD/HQD"/>
</dbReference>
<dbReference type="PANTHER" id="PTHR33711:SF7">
    <property type="entry name" value="INTRADIOL RING-CLEAVAGE DIOXYGENASES DOMAIN-CONTAINING PROTEIN-RELATED"/>
    <property type="match status" value="1"/>
</dbReference>
<accession>A0AAJ0HMM7</accession>
<dbReference type="InterPro" id="IPR007535">
    <property type="entry name" value="Catechol_dOase_N"/>
</dbReference>
<evidence type="ECO:0000256" key="3">
    <source>
        <dbReference type="ARBA" id="ARBA00022723"/>
    </source>
</evidence>
<keyword evidence="3" id="KW-0479">Metal-binding</keyword>
<evidence type="ECO:0000259" key="7">
    <source>
        <dbReference type="Pfam" id="PF00775"/>
    </source>
</evidence>
<evidence type="ECO:0000256" key="5">
    <source>
        <dbReference type="ARBA" id="ARBA00023002"/>
    </source>
</evidence>
<keyword evidence="4" id="KW-0223">Dioxygenase</keyword>
<keyword evidence="6" id="KW-0408">Iron</keyword>
<dbReference type="Proteomes" id="UP001275084">
    <property type="component" value="Unassembled WGS sequence"/>
</dbReference>
<evidence type="ECO:0000256" key="2">
    <source>
        <dbReference type="ARBA" id="ARBA00007825"/>
    </source>
</evidence>
<evidence type="ECO:0000256" key="4">
    <source>
        <dbReference type="ARBA" id="ARBA00022964"/>
    </source>
</evidence>
<dbReference type="InterPro" id="IPR015889">
    <property type="entry name" value="Intradiol_dOase_core"/>
</dbReference>
<keyword evidence="5" id="KW-0560">Oxidoreductase</keyword>
<evidence type="ECO:0000256" key="1">
    <source>
        <dbReference type="ARBA" id="ARBA00001965"/>
    </source>
</evidence>
<evidence type="ECO:0000313" key="10">
    <source>
        <dbReference type="Proteomes" id="UP001275084"/>
    </source>
</evidence>
<keyword evidence="10" id="KW-1185">Reference proteome</keyword>
<dbReference type="EMBL" id="JAUIQD010000003">
    <property type="protein sequence ID" value="KAK3357564.1"/>
    <property type="molecule type" value="Genomic_DNA"/>
</dbReference>
<evidence type="ECO:0000259" key="8">
    <source>
        <dbReference type="Pfam" id="PF04444"/>
    </source>
</evidence>
<reference evidence="9" key="2">
    <citation type="submission" date="2023-06" db="EMBL/GenBank/DDBJ databases">
        <authorList>
            <consortium name="Lawrence Berkeley National Laboratory"/>
            <person name="Haridas S."/>
            <person name="Hensen N."/>
            <person name="Bonometti L."/>
            <person name="Westerberg I."/>
            <person name="Brannstrom I.O."/>
            <person name="Guillou S."/>
            <person name="Cros-Aarteil S."/>
            <person name="Calhoun S."/>
            <person name="Kuo A."/>
            <person name="Mondo S."/>
            <person name="Pangilinan J."/>
            <person name="Riley R."/>
            <person name="Labutti K."/>
            <person name="Andreopoulos B."/>
            <person name="Lipzen A."/>
            <person name="Chen C."/>
            <person name="Yanf M."/>
            <person name="Daum C."/>
            <person name="Ng V."/>
            <person name="Clum A."/>
            <person name="Steindorff A."/>
            <person name="Ohm R."/>
            <person name="Martin F."/>
            <person name="Silar P."/>
            <person name="Natvig D."/>
            <person name="Lalanne C."/>
            <person name="Gautier V."/>
            <person name="Ament-Velasquez S.L."/>
            <person name="Kruys A."/>
            <person name="Hutchinson M.I."/>
            <person name="Powell A.J."/>
            <person name="Barry K."/>
            <person name="Miller A.N."/>
            <person name="Grigoriev I.V."/>
            <person name="Debuchy R."/>
            <person name="Gladieux P."/>
            <person name="Thoren M.H."/>
            <person name="Johannesson H."/>
        </authorList>
    </citation>
    <scope>NUCLEOTIDE SEQUENCE</scope>
    <source>
        <strain evidence="9">CBS 955.72</strain>
    </source>
</reference>
<comment type="similarity">
    <text evidence="2">Belongs to the intradiol ring-cleavage dioxygenase family.</text>
</comment>
<feature type="domain" description="Catechol dioxygenase N-terminal" evidence="8">
    <location>
        <begin position="51"/>
        <end position="118"/>
    </location>
</feature>
<name>A0AAJ0HMM7_9PEZI</name>
<feature type="domain" description="Intradiol ring-cleavage dioxygenases" evidence="7">
    <location>
        <begin position="187"/>
        <end position="327"/>
    </location>
</feature>
<comment type="caution">
    <text evidence="9">The sequence shown here is derived from an EMBL/GenBank/DDBJ whole genome shotgun (WGS) entry which is preliminary data.</text>
</comment>